<dbReference type="InterPro" id="IPR000933">
    <property type="entry name" value="Glyco_hydro_29"/>
</dbReference>
<evidence type="ECO:0000259" key="7">
    <source>
        <dbReference type="Pfam" id="PF01120"/>
    </source>
</evidence>
<accession>A0ABV4AMG6</accession>
<evidence type="ECO:0000313" key="8">
    <source>
        <dbReference type="EMBL" id="MEY2181582.1"/>
    </source>
</evidence>
<proteinExistence type="inferred from homology"/>
<feature type="domain" description="Glycoside hydrolase family 29 N-terminal" evidence="7">
    <location>
        <begin position="27"/>
        <end position="341"/>
    </location>
</feature>
<keyword evidence="4" id="KW-0732">Signal</keyword>
<dbReference type="PANTHER" id="PTHR10030:SF37">
    <property type="entry name" value="ALPHA-L-FUCOSIDASE-RELATED"/>
    <property type="match status" value="1"/>
</dbReference>
<dbReference type="InterPro" id="IPR017853">
    <property type="entry name" value="GH"/>
</dbReference>
<dbReference type="EC" id="3.2.1.51" evidence="3"/>
<comment type="caution">
    <text evidence="8">The sequence shown here is derived from an EMBL/GenBank/DDBJ whole genome shotgun (WGS) entry which is preliminary data.</text>
</comment>
<dbReference type="InterPro" id="IPR016286">
    <property type="entry name" value="FUC_metazoa-typ"/>
</dbReference>
<reference evidence="8 9" key="1">
    <citation type="submission" date="2024-07" db="EMBL/GenBank/DDBJ databases">
        <title>Molecular mechanisms and environmental adaptations of flagellar loss and biofilm growth of Rhodanobacter under environmental stress.</title>
        <authorList>
            <person name="Chen M."/>
        </authorList>
    </citation>
    <scope>NUCLEOTIDE SEQUENCE [LARGE SCALE GENOMIC DNA]</scope>
    <source>
        <strain evidence="8 9">RS22</strain>
    </source>
</reference>
<evidence type="ECO:0000256" key="1">
    <source>
        <dbReference type="ARBA" id="ARBA00004071"/>
    </source>
</evidence>
<dbReference type="Pfam" id="PF01120">
    <property type="entry name" value="Alpha_L_fucos"/>
    <property type="match status" value="1"/>
</dbReference>
<organism evidence="8 9">
    <name type="scientific">Rhodanobacter humi</name>
    <dbReference type="NCBI Taxonomy" id="1888173"/>
    <lineage>
        <taxon>Bacteria</taxon>
        <taxon>Pseudomonadati</taxon>
        <taxon>Pseudomonadota</taxon>
        <taxon>Gammaproteobacteria</taxon>
        <taxon>Lysobacterales</taxon>
        <taxon>Rhodanobacteraceae</taxon>
        <taxon>Rhodanobacter</taxon>
    </lineage>
</organism>
<dbReference type="SMART" id="SM00812">
    <property type="entry name" value="Alpha_L_fucos"/>
    <property type="match status" value="1"/>
</dbReference>
<dbReference type="PRINTS" id="PR00741">
    <property type="entry name" value="GLHYDRLASE29"/>
</dbReference>
<dbReference type="SUPFAM" id="SSF51445">
    <property type="entry name" value="(Trans)glycosidases"/>
    <property type="match status" value="1"/>
</dbReference>
<dbReference type="PIRSF" id="PIRSF001092">
    <property type="entry name" value="Alpha-L-fucosidase"/>
    <property type="match status" value="1"/>
</dbReference>
<gene>
    <name evidence="8" type="ORF">AB7878_04060</name>
</gene>
<dbReference type="Gene3D" id="3.20.20.80">
    <property type="entry name" value="Glycosidases"/>
    <property type="match status" value="1"/>
</dbReference>
<evidence type="ECO:0000256" key="6">
    <source>
        <dbReference type="ARBA" id="ARBA00023295"/>
    </source>
</evidence>
<keyword evidence="6" id="KW-0326">Glycosidase</keyword>
<comment type="similarity">
    <text evidence="2">Belongs to the glycosyl hydrolase 29 family.</text>
</comment>
<protein>
    <recommendedName>
        <fullName evidence="3">alpha-L-fucosidase</fullName>
        <ecNumber evidence="3">3.2.1.51</ecNumber>
    </recommendedName>
</protein>
<dbReference type="InterPro" id="IPR057739">
    <property type="entry name" value="Glyco_hydro_29_N"/>
</dbReference>
<evidence type="ECO:0000256" key="4">
    <source>
        <dbReference type="ARBA" id="ARBA00022729"/>
    </source>
</evidence>
<evidence type="ECO:0000256" key="2">
    <source>
        <dbReference type="ARBA" id="ARBA00007951"/>
    </source>
</evidence>
<keyword evidence="5" id="KW-0378">Hydrolase</keyword>
<name>A0ABV4AMG6_9GAMM</name>
<evidence type="ECO:0000256" key="5">
    <source>
        <dbReference type="ARBA" id="ARBA00022801"/>
    </source>
</evidence>
<comment type="function">
    <text evidence="1">Alpha-L-fucosidase is responsible for hydrolyzing the alpha-1,6-linked fucose joined to the reducing-end N-acetylglucosamine of the carbohydrate moieties of glycoproteins.</text>
</comment>
<evidence type="ECO:0000256" key="3">
    <source>
        <dbReference type="ARBA" id="ARBA00012662"/>
    </source>
</evidence>
<dbReference type="PANTHER" id="PTHR10030">
    <property type="entry name" value="ALPHA-L-FUCOSIDASE"/>
    <property type="match status" value="1"/>
</dbReference>
<dbReference type="Proteomes" id="UP001562159">
    <property type="component" value="Unassembled WGS sequence"/>
</dbReference>
<evidence type="ECO:0000313" key="9">
    <source>
        <dbReference type="Proteomes" id="UP001562159"/>
    </source>
</evidence>
<keyword evidence="9" id="KW-1185">Reference proteome</keyword>
<dbReference type="EMBL" id="JBGBPY010000001">
    <property type="protein sequence ID" value="MEY2181582.1"/>
    <property type="molecule type" value="Genomic_DNA"/>
</dbReference>
<sequence>MTQDQPPADAPGIDQASAGQKVAVVDRGNMQWWRGARFGMFIHFGLYALPARGEWVQWREQIPVHEYAKLAGQFNPVRAHVEQWADIAKEAGMKYTVLTARHHDGFALFDDPGNPFTSVSTAARQDIVAVYAAAVRKAGLRVGLYYSPLDWRFPGFFFPNLQLENAEQMRAQYHRQIKQLMSDYGEIDALWFDGGESDWLSFSHDMSDPSFPKLKPGEHYHGKFSWQGAEVNRIIRDLQPQVVVNNRAADVPPDYQVREWAVGDFDNTTPWETAFPLAGYWGYSGDKDPMSLKDAIHLLANVVGRDGNLLLNVGPRADGTIQPSHVQRLKEIGTWLGKYGESIYETRGGPFMPGKYGVSTHRDQRIYVHVLEGKMETVTLPAIQANVIGAASLTGEPVRVSQDPAALNLHIQRSRSNTMDTIIALDLDRPASSIQPVATT</sequence>